<gene>
    <name evidence="3" type="ORF">IAA52_01495</name>
</gene>
<dbReference type="Pfam" id="PF00248">
    <property type="entry name" value="Aldo_ket_red"/>
    <property type="match status" value="1"/>
</dbReference>
<dbReference type="GO" id="GO:0016491">
    <property type="term" value="F:oxidoreductase activity"/>
    <property type="evidence" value="ECO:0007669"/>
    <property type="project" value="UniProtKB-KW"/>
</dbReference>
<dbReference type="EMBL" id="DVFZ01000014">
    <property type="protein sequence ID" value="HIQ81755.1"/>
    <property type="molecule type" value="Genomic_DNA"/>
</dbReference>
<protein>
    <submittedName>
        <fullName evidence="3">Aldo/keto reductase</fullName>
    </submittedName>
</protein>
<evidence type="ECO:0000313" key="4">
    <source>
        <dbReference type="Proteomes" id="UP000824260"/>
    </source>
</evidence>
<keyword evidence="1" id="KW-0560">Oxidoreductase</keyword>
<reference evidence="3" key="2">
    <citation type="journal article" date="2021" name="PeerJ">
        <title>Extensive microbial diversity within the chicken gut microbiome revealed by metagenomics and culture.</title>
        <authorList>
            <person name="Gilroy R."/>
            <person name="Ravi A."/>
            <person name="Getino M."/>
            <person name="Pursley I."/>
            <person name="Horton D.L."/>
            <person name="Alikhan N.F."/>
            <person name="Baker D."/>
            <person name="Gharbi K."/>
            <person name="Hall N."/>
            <person name="Watson M."/>
            <person name="Adriaenssens E.M."/>
            <person name="Foster-Nyarko E."/>
            <person name="Jarju S."/>
            <person name="Secka A."/>
            <person name="Antonio M."/>
            <person name="Oren A."/>
            <person name="Chaudhuri R.R."/>
            <person name="La Ragione R."/>
            <person name="Hildebrand F."/>
            <person name="Pallen M.J."/>
        </authorList>
    </citation>
    <scope>NUCLEOTIDE SEQUENCE</scope>
    <source>
        <strain evidence="3">ChiSjej6B24-2974</strain>
    </source>
</reference>
<dbReference type="PANTHER" id="PTHR43364">
    <property type="entry name" value="NADH-SPECIFIC METHYLGLYOXAL REDUCTASE-RELATED"/>
    <property type="match status" value="1"/>
</dbReference>
<feature type="domain" description="NADP-dependent oxidoreductase" evidence="2">
    <location>
        <begin position="5"/>
        <end position="286"/>
    </location>
</feature>
<sequence>MVAGEDQTALLDQAFEAGITAIDTAENYGKSELILGEWMAARKNREQLTILTKGCHPYGHPRVTPEDLRHDFHQSLERLRTDYVDVYMLHRDDPQKDVGPIMETLNEFVRAGKTLRIGASNWTLARVREANDYAHAHGLEPFSVISPNYALARQVGDPWGGCTSLSGDEHAADRAWCAREGITVVAYASLAHGFLSGKFRSSEPERLEASLDEGGRRGYFCPENLERLRRAEHMAAQKGCTVAQIALAYVLTDPLGILPAISATKQRHLQANIAALDIALTEEERAWLDLRA</sequence>
<reference evidence="3" key="1">
    <citation type="submission" date="2020-10" db="EMBL/GenBank/DDBJ databases">
        <authorList>
            <person name="Gilroy R."/>
        </authorList>
    </citation>
    <scope>NUCLEOTIDE SEQUENCE</scope>
    <source>
        <strain evidence="3">ChiSjej6B24-2974</strain>
    </source>
</reference>
<dbReference type="Gene3D" id="3.20.20.100">
    <property type="entry name" value="NADP-dependent oxidoreductase domain"/>
    <property type="match status" value="1"/>
</dbReference>
<dbReference type="PRINTS" id="PR00069">
    <property type="entry name" value="ALDKETRDTASE"/>
</dbReference>
<dbReference type="InterPro" id="IPR020471">
    <property type="entry name" value="AKR"/>
</dbReference>
<proteinExistence type="predicted"/>
<dbReference type="AlphaFoldDB" id="A0A9D1CWQ7"/>
<evidence type="ECO:0000256" key="1">
    <source>
        <dbReference type="ARBA" id="ARBA00023002"/>
    </source>
</evidence>
<dbReference type="InterPro" id="IPR023210">
    <property type="entry name" value="NADP_OxRdtase_dom"/>
</dbReference>
<dbReference type="SUPFAM" id="SSF51430">
    <property type="entry name" value="NAD(P)-linked oxidoreductase"/>
    <property type="match status" value="1"/>
</dbReference>
<evidence type="ECO:0000259" key="2">
    <source>
        <dbReference type="Pfam" id="PF00248"/>
    </source>
</evidence>
<accession>A0A9D1CWQ7</accession>
<dbReference type="InterPro" id="IPR050523">
    <property type="entry name" value="AKR_Detox_Biosynth"/>
</dbReference>
<dbReference type="CDD" id="cd19082">
    <property type="entry name" value="AKR_AKR10A1_2"/>
    <property type="match status" value="1"/>
</dbReference>
<organism evidence="3 4">
    <name type="scientific">Candidatus Pullichristensenella stercorigallinarum</name>
    <dbReference type="NCBI Taxonomy" id="2840909"/>
    <lineage>
        <taxon>Bacteria</taxon>
        <taxon>Bacillati</taxon>
        <taxon>Bacillota</taxon>
        <taxon>Clostridia</taxon>
        <taxon>Candidatus Pullichristensenella</taxon>
    </lineage>
</organism>
<dbReference type="Proteomes" id="UP000824260">
    <property type="component" value="Unassembled WGS sequence"/>
</dbReference>
<evidence type="ECO:0000313" key="3">
    <source>
        <dbReference type="EMBL" id="HIQ81755.1"/>
    </source>
</evidence>
<dbReference type="GO" id="GO:0005829">
    <property type="term" value="C:cytosol"/>
    <property type="evidence" value="ECO:0007669"/>
    <property type="project" value="TreeGrafter"/>
</dbReference>
<dbReference type="InterPro" id="IPR036812">
    <property type="entry name" value="NAD(P)_OxRdtase_dom_sf"/>
</dbReference>
<name>A0A9D1CWQ7_9FIRM</name>
<dbReference type="PANTHER" id="PTHR43364:SF4">
    <property type="entry name" value="NAD(P)-LINKED OXIDOREDUCTASE SUPERFAMILY PROTEIN"/>
    <property type="match status" value="1"/>
</dbReference>
<comment type="caution">
    <text evidence="3">The sequence shown here is derived from an EMBL/GenBank/DDBJ whole genome shotgun (WGS) entry which is preliminary data.</text>
</comment>